<organism evidence="12 13">
    <name type="scientific">Pelagicoccus mobilis</name>
    <dbReference type="NCBI Taxonomy" id="415221"/>
    <lineage>
        <taxon>Bacteria</taxon>
        <taxon>Pseudomonadati</taxon>
        <taxon>Verrucomicrobiota</taxon>
        <taxon>Opitutia</taxon>
        <taxon>Puniceicoccales</taxon>
        <taxon>Pelagicoccaceae</taxon>
        <taxon>Pelagicoccus</taxon>
    </lineage>
</organism>
<keyword evidence="10" id="KW-0998">Cell outer membrane</keyword>
<evidence type="ECO:0000256" key="10">
    <source>
        <dbReference type="ARBA" id="ARBA00023237"/>
    </source>
</evidence>
<sequence>MKKSYTPLSVFLLLGGASICPDILAQDDDASEEIFELSPFTVTAEDNEGYRATSTLAGTRLKTNLNEVGTAISIITEEFMDDTGITDASTLLTFTPNTEIGGSQGNFAGGTVTGRVNQTGARDNPQGNQRVRGLARAQNTRDYFRSPIPFDRYNTSRVTLNRGPNSILFGVGQLGGVINNTTKKASFSDMPTEFSLSFDNEGGHRTTLDHNMVLIDDRLAIRFNLMREDQKFQQEPAFQDDRRAFIALNSVLRKGDDGGFLGRTTLRANAEVATLKENPVNVIPPNDAFTDWFNWDHTLPKEKYLDLGVKVPGFINPSKLIPKYLRNANEGSWGKTVLGFPYFQQLGVFYNGSGDGTANMGIPGSDLAGGQGSNLGQNYGFQTTRSIFSNGQYQGAGFTDPVIMDTKVFDYENHQLTGDTNRRNESYDVQNVVIEQLMWDGKAGLEFSFDKQGYHRDSFFPFTGPDGGTFGFNSIGIDIQKTLPNSTADNQVENPNVARPIIRNIGLPTSHRWVDSEALRATAFATLDSREYFEGGLGSILGSHTVTGVYAEETVDNRGMTSNLYWGGNFADGSPYTSGNRFVNKGEGDWARLVVSMAYVGDSMLDANGPEDVRIYPMHAKLPQDGDVYTMYYTDWETKVKQEGQFQVKELWAGGWMDEQITDSWSGSLHSKFLDNHLITLFGYRYDQVSTRIQKDLDADGDDSTNARLWDEEFGGYAGGFDPDAMVLRDEADVVGEHSTSYSIVAKFPEKLLFELPFNSDLNVFYNYSDSWDPAGGRRSSVMGDIMGPPTGETTEYGLMLDMFDRKLSIRANWFETDSINNTLPGGAGGAVNWSTNNITNWMGRLAEAQAAGRPFYTPEVDPSEWDPVSGPHDALTRMYATFNAGEFDAMKTPKYGALNEFVTGDGQTVMVNSYADMYELYASLLPEPVRSRLNPRYDSATGMVVSNDFGSVTGITNSSAEGFELEVTGNPIKGLRLTGNVAFQETTLSGIAPITAGLVEQISANIQESGLGNVRDNPLADANNTFASRYDQRVESPLAASQTKEGQVSEEQRKWRVNFVANYTFQNDHFLKGFGVGAGVRWQDKIATGYPFYRNEDGFVVPILEDAFYDPDIWSGNVNLSYRKKFQNGINWTVRLNAWNAFGSDGMQAVRRNPDGELAVARFTPPTKVTLTNSFKF</sequence>
<evidence type="ECO:0000256" key="5">
    <source>
        <dbReference type="ARBA" id="ARBA00022692"/>
    </source>
</evidence>
<protein>
    <recommendedName>
        <fullName evidence="11">TonB-dependent receptor plug domain-containing protein</fullName>
    </recommendedName>
</protein>
<feature type="domain" description="TonB-dependent receptor plug" evidence="11">
    <location>
        <begin position="66"/>
        <end position="177"/>
    </location>
</feature>
<keyword evidence="4" id="KW-0410">Iron transport</keyword>
<keyword evidence="9" id="KW-0472">Membrane</keyword>
<dbReference type="Gene3D" id="2.40.170.20">
    <property type="entry name" value="TonB-dependent receptor, beta-barrel domain"/>
    <property type="match status" value="2"/>
</dbReference>
<comment type="subcellular location">
    <subcellularLocation>
        <location evidence="1">Cell outer membrane</location>
        <topology evidence="1">Multi-pass membrane protein</topology>
    </subcellularLocation>
</comment>
<dbReference type="GO" id="GO:0009279">
    <property type="term" value="C:cell outer membrane"/>
    <property type="evidence" value="ECO:0007669"/>
    <property type="project" value="UniProtKB-SubCell"/>
</dbReference>
<keyword evidence="2" id="KW-0813">Transport</keyword>
<accession>A0A934RQW9</accession>
<keyword evidence="5" id="KW-0812">Transmembrane</keyword>
<evidence type="ECO:0000256" key="1">
    <source>
        <dbReference type="ARBA" id="ARBA00004571"/>
    </source>
</evidence>
<dbReference type="Pfam" id="PF07715">
    <property type="entry name" value="Plug"/>
    <property type="match status" value="1"/>
</dbReference>
<evidence type="ECO:0000256" key="9">
    <source>
        <dbReference type="ARBA" id="ARBA00023136"/>
    </source>
</evidence>
<dbReference type="EMBL" id="JAENIL010000004">
    <property type="protein sequence ID" value="MBK1875890.1"/>
    <property type="molecule type" value="Genomic_DNA"/>
</dbReference>
<evidence type="ECO:0000313" key="12">
    <source>
        <dbReference type="EMBL" id="MBK1875890.1"/>
    </source>
</evidence>
<dbReference type="RefSeq" id="WP_200354105.1">
    <property type="nucleotide sequence ID" value="NZ_JAENIL010000004.1"/>
</dbReference>
<keyword evidence="8" id="KW-0406">Ion transport</keyword>
<evidence type="ECO:0000256" key="6">
    <source>
        <dbReference type="ARBA" id="ARBA00022729"/>
    </source>
</evidence>
<dbReference type="PANTHER" id="PTHR32552:SF68">
    <property type="entry name" value="FERRICHROME OUTER MEMBRANE TRANSPORTER_PHAGE RECEPTOR"/>
    <property type="match status" value="1"/>
</dbReference>
<reference evidence="12" key="1">
    <citation type="submission" date="2021-01" db="EMBL/GenBank/DDBJ databases">
        <title>Modified the classification status of verrucomicrobia.</title>
        <authorList>
            <person name="Feng X."/>
        </authorList>
    </citation>
    <scope>NUCLEOTIDE SEQUENCE</scope>
    <source>
        <strain evidence="12">KCTC 13126</strain>
    </source>
</reference>
<evidence type="ECO:0000256" key="8">
    <source>
        <dbReference type="ARBA" id="ARBA00023065"/>
    </source>
</evidence>
<gene>
    <name evidence="12" type="ORF">JIN87_03360</name>
</gene>
<dbReference type="Proteomes" id="UP000617628">
    <property type="component" value="Unassembled WGS sequence"/>
</dbReference>
<dbReference type="InterPro" id="IPR039426">
    <property type="entry name" value="TonB-dep_rcpt-like"/>
</dbReference>
<dbReference type="GO" id="GO:0015344">
    <property type="term" value="F:siderophore uptake transmembrane transporter activity"/>
    <property type="evidence" value="ECO:0007669"/>
    <property type="project" value="TreeGrafter"/>
</dbReference>
<evidence type="ECO:0000256" key="4">
    <source>
        <dbReference type="ARBA" id="ARBA00022496"/>
    </source>
</evidence>
<dbReference type="AlphaFoldDB" id="A0A934RQW9"/>
<dbReference type="SUPFAM" id="SSF56935">
    <property type="entry name" value="Porins"/>
    <property type="match status" value="1"/>
</dbReference>
<comment type="caution">
    <text evidence="12">The sequence shown here is derived from an EMBL/GenBank/DDBJ whole genome shotgun (WGS) entry which is preliminary data.</text>
</comment>
<evidence type="ECO:0000256" key="3">
    <source>
        <dbReference type="ARBA" id="ARBA00022452"/>
    </source>
</evidence>
<evidence type="ECO:0000259" key="11">
    <source>
        <dbReference type="Pfam" id="PF07715"/>
    </source>
</evidence>
<evidence type="ECO:0000313" key="13">
    <source>
        <dbReference type="Proteomes" id="UP000617628"/>
    </source>
</evidence>
<proteinExistence type="predicted"/>
<dbReference type="PANTHER" id="PTHR32552">
    <property type="entry name" value="FERRICHROME IRON RECEPTOR-RELATED"/>
    <property type="match status" value="1"/>
</dbReference>
<keyword evidence="13" id="KW-1185">Reference proteome</keyword>
<name>A0A934RQW9_9BACT</name>
<keyword evidence="6" id="KW-0732">Signal</keyword>
<evidence type="ECO:0000256" key="7">
    <source>
        <dbReference type="ARBA" id="ARBA00023004"/>
    </source>
</evidence>
<keyword evidence="7" id="KW-0408">Iron</keyword>
<dbReference type="InterPro" id="IPR012910">
    <property type="entry name" value="Plug_dom"/>
</dbReference>
<evidence type="ECO:0000256" key="2">
    <source>
        <dbReference type="ARBA" id="ARBA00022448"/>
    </source>
</evidence>
<keyword evidence="3" id="KW-1134">Transmembrane beta strand</keyword>
<dbReference type="InterPro" id="IPR036942">
    <property type="entry name" value="Beta-barrel_TonB_sf"/>
</dbReference>